<protein>
    <recommendedName>
        <fullName evidence="3">DUF559 domain-containing protein</fullName>
    </recommendedName>
</protein>
<dbReference type="OrthoDB" id="4870610at2"/>
<dbReference type="SUPFAM" id="SSF52980">
    <property type="entry name" value="Restriction endonuclease-like"/>
    <property type="match status" value="1"/>
</dbReference>
<dbReference type="AlphaFoldDB" id="A0A4R4RQC0"/>
<reference evidence="1 2" key="1">
    <citation type="submission" date="2019-02" db="EMBL/GenBank/DDBJ databases">
        <title>Draft genome sequences of novel Actinobacteria.</title>
        <authorList>
            <person name="Sahin N."/>
            <person name="Ay H."/>
            <person name="Saygin H."/>
        </authorList>
    </citation>
    <scope>NUCLEOTIDE SEQUENCE [LARGE SCALE GENOMIC DNA]</scope>
    <source>
        <strain evidence="1 2">KC603</strain>
    </source>
</reference>
<proteinExistence type="predicted"/>
<keyword evidence="2" id="KW-1185">Reference proteome</keyword>
<evidence type="ECO:0000313" key="2">
    <source>
        <dbReference type="Proteomes" id="UP000295621"/>
    </source>
</evidence>
<dbReference type="Proteomes" id="UP000295621">
    <property type="component" value="Unassembled WGS sequence"/>
</dbReference>
<evidence type="ECO:0000313" key="1">
    <source>
        <dbReference type="EMBL" id="TDC51726.1"/>
    </source>
</evidence>
<organism evidence="1 2">
    <name type="scientific">Jiangella ureilytica</name>
    <dbReference type="NCBI Taxonomy" id="2530374"/>
    <lineage>
        <taxon>Bacteria</taxon>
        <taxon>Bacillati</taxon>
        <taxon>Actinomycetota</taxon>
        <taxon>Actinomycetes</taxon>
        <taxon>Jiangellales</taxon>
        <taxon>Jiangellaceae</taxon>
        <taxon>Jiangella</taxon>
    </lineage>
</organism>
<dbReference type="RefSeq" id="WP_131982262.1">
    <property type="nucleotide sequence ID" value="NZ_SMKL01000020.1"/>
</dbReference>
<dbReference type="EMBL" id="SMKL01000020">
    <property type="protein sequence ID" value="TDC51726.1"/>
    <property type="molecule type" value="Genomic_DNA"/>
</dbReference>
<evidence type="ECO:0008006" key="3">
    <source>
        <dbReference type="Google" id="ProtNLM"/>
    </source>
</evidence>
<name>A0A4R4RQC0_9ACTN</name>
<accession>A0A4R4RQC0</accession>
<gene>
    <name evidence="1" type="ORF">E1212_11010</name>
</gene>
<dbReference type="InterPro" id="IPR011335">
    <property type="entry name" value="Restrct_endonuc-II-like"/>
</dbReference>
<comment type="caution">
    <text evidence="1">The sequence shown here is derived from an EMBL/GenBank/DDBJ whole genome shotgun (WGS) entry which is preliminary data.</text>
</comment>
<sequence>MPDACWAQARLVVEVDSRSFHGFGDAPRRTEERRARYASLGWRVLPVSPARLRGEPHAVLREIEAAYLAGPA</sequence>